<dbReference type="AlphaFoldDB" id="A0A1A7NQV9"/>
<keyword evidence="1" id="KW-0175">Coiled coil</keyword>
<evidence type="ECO:0000313" key="4">
    <source>
        <dbReference type="Proteomes" id="UP000243558"/>
    </source>
</evidence>
<proteinExistence type="predicted"/>
<keyword evidence="2" id="KW-0812">Transmembrane</keyword>
<gene>
    <name evidence="3" type="ORF">QV01_05855</name>
</gene>
<reference evidence="3 4" key="1">
    <citation type="submission" date="2014-11" db="EMBL/GenBank/DDBJ databases">
        <title>Pan-genome of Gallibacterium spp.</title>
        <authorList>
            <person name="Kudirkiene E."/>
            <person name="Bojesen A.M."/>
        </authorList>
    </citation>
    <scope>NUCLEOTIDE SEQUENCE [LARGE SCALE GENOMIC DNA]</scope>
    <source>
        <strain evidence="3 4">F151</strain>
    </source>
</reference>
<name>A0A1A7NQV9_9PAST</name>
<keyword evidence="4" id="KW-1185">Reference proteome</keyword>
<feature type="transmembrane region" description="Helical" evidence="2">
    <location>
        <begin position="12"/>
        <end position="41"/>
    </location>
</feature>
<protein>
    <recommendedName>
        <fullName evidence="5">Competence protein C</fullName>
    </recommendedName>
</protein>
<feature type="coiled-coil region" evidence="1">
    <location>
        <begin position="57"/>
        <end position="84"/>
    </location>
</feature>
<dbReference type="OrthoDB" id="5682910at2"/>
<sequence length="179" mass="21359">MSKRATKYPQGIYWYLLYLPTYWLALLWLIALFVILAYPVWQNWYSDYRLSQLKATIAELTIAEKRQQNILQALQKKVNEQQDIQSNTQKIATLHQQLTQLSQDTEIHFDMQMSNKDLLKVDLHLYTSFQDFIANFDLLFQSIFAEWAISSIRLERDSDATGYRRLHISIQLFSEMRRV</sequence>
<organism evidence="3 4">
    <name type="scientific">Gallibacterium genomosp. 3</name>
    <dbReference type="NCBI Taxonomy" id="505345"/>
    <lineage>
        <taxon>Bacteria</taxon>
        <taxon>Pseudomonadati</taxon>
        <taxon>Pseudomonadota</taxon>
        <taxon>Gammaproteobacteria</taxon>
        <taxon>Pasteurellales</taxon>
        <taxon>Pasteurellaceae</taxon>
        <taxon>Gallibacterium</taxon>
    </lineage>
</organism>
<evidence type="ECO:0008006" key="5">
    <source>
        <dbReference type="Google" id="ProtNLM"/>
    </source>
</evidence>
<keyword evidence="2" id="KW-0472">Membrane</keyword>
<dbReference type="Proteomes" id="UP000243558">
    <property type="component" value="Unassembled WGS sequence"/>
</dbReference>
<evidence type="ECO:0000256" key="2">
    <source>
        <dbReference type="SAM" id="Phobius"/>
    </source>
</evidence>
<comment type="caution">
    <text evidence="3">The sequence shown here is derived from an EMBL/GenBank/DDBJ whole genome shotgun (WGS) entry which is preliminary data.</text>
</comment>
<evidence type="ECO:0000256" key="1">
    <source>
        <dbReference type="SAM" id="Coils"/>
    </source>
</evidence>
<keyword evidence="2" id="KW-1133">Transmembrane helix</keyword>
<accession>A0A1A7NQV9</accession>
<evidence type="ECO:0000313" key="3">
    <source>
        <dbReference type="EMBL" id="OBW92018.1"/>
    </source>
</evidence>
<dbReference type="EMBL" id="JTJM01000025">
    <property type="protein sequence ID" value="OBW92018.1"/>
    <property type="molecule type" value="Genomic_DNA"/>
</dbReference>
<dbReference type="RefSeq" id="WP_065239290.1">
    <property type="nucleotide sequence ID" value="NZ_JTJM01000025.1"/>
</dbReference>